<evidence type="ECO:0000313" key="3">
    <source>
        <dbReference type="Proteomes" id="UP000315753"/>
    </source>
</evidence>
<feature type="transmembrane region" description="Helical" evidence="1">
    <location>
        <begin position="306"/>
        <end position="328"/>
    </location>
</feature>
<dbReference type="Proteomes" id="UP000315753">
    <property type="component" value="Unassembled WGS sequence"/>
</dbReference>
<organism evidence="2 3">
    <name type="scientific">Ureibacillus terrenus</name>
    <dbReference type="NCBI Taxonomy" id="118246"/>
    <lineage>
        <taxon>Bacteria</taxon>
        <taxon>Bacillati</taxon>
        <taxon>Bacillota</taxon>
        <taxon>Bacilli</taxon>
        <taxon>Bacillales</taxon>
        <taxon>Caryophanaceae</taxon>
        <taxon>Ureibacillus</taxon>
    </lineage>
</organism>
<dbReference type="RefSeq" id="WP_141602299.1">
    <property type="nucleotide sequence ID" value="NZ_JARMSB010000007.1"/>
</dbReference>
<keyword evidence="1" id="KW-0812">Transmembrane</keyword>
<comment type="caution">
    <text evidence="2">The sequence shown here is derived from an EMBL/GenBank/DDBJ whole genome shotgun (WGS) entry which is preliminary data.</text>
</comment>
<feature type="transmembrane region" description="Helical" evidence="1">
    <location>
        <begin position="138"/>
        <end position="158"/>
    </location>
</feature>
<sequence length="353" mass="38719">MAMIKVLMLSIIGGYIFSKLHIPIPWMLGPIVVLIITQFIHKGELKWPRQLGDLGVVIVGTGIGLRFNIHLFESAGFILLYMFLLNVILIGGAVGIAYLISRFSKMPLRASVLGAIPGGLSQTVLFAERENIGEVGSIFYFQVIRLLLVVMIVPFIVAGQAAGQTGDAKFSVSLVFIIAMTWAFSVFMDRIHFPVAQFIAPIILLIALQLATPLTMPQIPGLVMVIAQLFIGAQIGLKLTPEKVQLPVRVLIGGVMSALALIALTLGSSFIMSFLMDTKFTTSFLSTAPGGIDQMVLLADAVNADISIVSLFQTSRLLFIFIIVMPLLKAIFRWREKKERIYEQKTNVEKVNV</sequence>
<dbReference type="OrthoDB" id="5460360at2"/>
<evidence type="ECO:0000256" key="1">
    <source>
        <dbReference type="SAM" id="Phobius"/>
    </source>
</evidence>
<dbReference type="GO" id="GO:0010468">
    <property type="term" value="P:regulation of gene expression"/>
    <property type="evidence" value="ECO:0007669"/>
    <property type="project" value="InterPro"/>
</dbReference>
<dbReference type="Pfam" id="PF05145">
    <property type="entry name" value="AbrB"/>
    <property type="match status" value="1"/>
</dbReference>
<feature type="transmembrane region" description="Helical" evidence="1">
    <location>
        <begin position="218"/>
        <end position="237"/>
    </location>
</feature>
<dbReference type="EMBL" id="VIGD01000009">
    <property type="protein sequence ID" value="TQE90749.1"/>
    <property type="molecule type" value="Genomic_DNA"/>
</dbReference>
<protein>
    <submittedName>
        <fullName evidence="2">AbrB family transcriptional regulator</fullName>
    </submittedName>
</protein>
<feature type="transmembrane region" description="Helical" evidence="1">
    <location>
        <begin position="249"/>
        <end position="276"/>
    </location>
</feature>
<keyword evidence="1" id="KW-1133">Transmembrane helix</keyword>
<evidence type="ECO:0000313" key="2">
    <source>
        <dbReference type="EMBL" id="TQE90749.1"/>
    </source>
</evidence>
<feature type="transmembrane region" description="Helical" evidence="1">
    <location>
        <begin position="170"/>
        <end position="188"/>
    </location>
</feature>
<feature type="transmembrane region" description="Helical" evidence="1">
    <location>
        <begin position="78"/>
        <end position="100"/>
    </location>
</feature>
<feature type="transmembrane region" description="Helical" evidence="1">
    <location>
        <begin position="195"/>
        <end position="212"/>
    </location>
</feature>
<reference evidence="2 3" key="1">
    <citation type="submission" date="2019-06" db="EMBL/GenBank/DDBJ databases">
        <title>Genome sequence of Ureibacillus terrenus.</title>
        <authorList>
            <person name="Maclea K.S."/>
            <person name="Simoes M."/>
        </authorList>
    </citation>
    <scope>NUCLEOTIDE SEQUENCE [LARGE SCALE GENOMIC DNA]</scope>
    <source>
        <strain evidence="2 3">ATCC BAA-384</strain>
    </source>
</reference>
<dbReference type="AlphaFoldDB" id="A0A540V1Y2"/>
<proteinExistence type="predicted"/>
<dbReference type="PANTHER" id="PTHR38457">
    <property type="entry name" value="REGULATOR ABRB-RELATED"/>
    <property type="match status" value="1"/>
</dbReference>
<keyword evidence="3" id="KW-1185">Reference proteome</keyword>
<dbReference type="PIRSF" id="PIRSF038991">
    <property type="entry name" value="Protein_AbrB"/>
    <property type="match status" value="1"/>
</dbReference>
<name>A0A540V1Y2_9BACL</name>
<accession>A0A540V1Y2</accession>
<dbReference type="GO" id="GO:0016020">
    <property type="term" value="C:membrane"/>
    <property type="evidence" value="ECO:0007669"/>
    <property type="project" value="InterPro"/>
</dbReference>
<dbReference type="InterPro" id="IPR017516">
    <property type="entry name" value="AbrB_dup"/>
</dbReference>
<dbReference type="PANTHER" id="PTHR38457:SF1">
    <property type="entry name" value="REGULATOR ABRB-RELATED"/>
    <property type="match status" value="1"/>
</dbReference>
<gene>
    <name evidence="2" type="ORF">FKZ59_08330</name>
</gene>
<dbReference type="NCBIfam" id="TIGR03082">
    <property type="entry name" value="Gneg_AbrB_dup"/>
    <property type="match status" value="2"/>
</dbReference>
<keyword evidence="1" id="KW-0472">Membrane</keyword>
<dbReference type="InterPro" id="IPR007820">
    <property type="entry name" value="AbrB_fam"/>
</dbReference>